<dbReference type="AlphaFoldDB" id="A0A6C0LXL5"/>
<name>A0A6C0LXL5_9ZZZZ</name>
<dbReference type="EMBL" id="MN740580">
    <property type="protein sequence ID" value="QHU34775.1"/>
    <property type="molecule type" value="Genomic_DNA"/>
</dbReference>
<protein>
    <submittedName>
        <fullName evidence="1">Uncharacterized protein</fullName>
    </submittedName>
</protein>
<evidence type="ECO:0000313" key="1">
    <source>
        <dbReference type="EMBL" id="QHU34775.1"/>
    </source>
</evidence>
<accession>A0A6C0LXL5</accession>
<reference evidence="1" key="1">
    <citation type="journal article" date="2020" name="Nature">
        <title>Giant virus diversity and host interactions through global metagenomics.</title>
        <authorList>
            <person name="Schulz F."/>
            <person name="Roux S."/>
            <person name="Paez-Espino D."/>
            <person name="Jungbluth S."/>
            <person name="Walsh D.A."/>
            <person name="Denef V.J."/>
            <person name="McMahon K.D."/>
            <person name="Konstantinidis K.T."/>
            <person name="Eloe-Fadrosh E.A."/>
            <person name="Kyrpides N.C."/>
            <person name="Woyke T."/>
        </authorList>
    </citation>
    <scope>NUCLEOTIDE SEQUENCE</scope>
    <source>
        <strain evidence="1">GVMAG-S-1017244-22</strain>
    </source>
</reference>
<proteinExistence type="predicted"/>
<sequence>MSAINYELLSEIIFTNEKVFDFIDINKARILSCICKNASLNKNINLSIDRFKAREYFDKIFDILSYHIMNTKKKAYLIRNGIEETNNEDYSITSQLDNIVDDLKKENINVLDGFRELIVLEFKEFIYNYAYCGGDSYDIEYNLDYCIQYNLVVNYFGYYEYYENHTYDPTHFIITPDTLYDFRKV</sequence>
<organism evidence="1">
    <name type="scientific">viral metagenome</name>
    <dbReference type="NCBI Taxonomy" id="1070528"/>
    <lineage>
        <taxon>unclassified sequences</taxon>
        <taxon>metagenomes</taxon>
        <taxon>organismal metagenomes</taxon>
    </lineage>
</organism>